<comment type="caution">
    <text evidence="1">The sequence shown here is derived from an EMBL/GenBank/DDBJ whole genome shotgun (WGS) entry which is preliminary data.</text>
</comment>
<dbReference type="EMBL" id="SRLO01000025">
    <property type="protein sequence ID" value="TNN84690.1"/>
    <property type="molecule type" value="Genomic_DNA"/>
</dbReference>
<accession>A0A4Z2J3A5</accession>
<name>A0A4Z2J3A5_9TELE</name>
<evidence type="ECO:0000313" key="1">
    <source>
        <dbReference type="EMBL" id="TNN84690.1"/>
    </source>
</evidence>
<gene>
    <name evidence="1" type="ORF">EYF80_005105</name>
</gene>
<proteinExistence type="predicted"/>
<keyword evidence="2" id="KW-1185">Reference proteome</keyword>
<evidence type="ECO:0000313" key="2">
    <source>
        <dbReference type="Proteomes" id="UP000314294"/>
    </source>
</evidence>
<protein>
    <submittedName>
        <fullName evidence="1">Uncharacterized protein</fullName>
    </submittedName>
</protein>
<organism evidence="1 2">
    <name type="scientific">Liparis tanakae</name>
    <name type="common">Tanaka's snailfish</name>
    <dbReference type="NCBI Taxonomy" id="230148"/>
    <lineage>
        <taxon>Eukaryota</taxon>
        <taxon>Metazoa</taxon>
        <taxon>Chordata</taxon>
        <taxon>Craniata</taxon>
        <taxon>Vertebrata</taxon>
        <taxon>Euteleostomi</taxon>
        <taxon>Actinopterygii</taxon>
        <taxon>Neopterygii</taxon>
        <taxon>Teleostei</taxon>
        <taxon>Neoteleostei</taxon>
        <taxon>Acanthomorphata</taxon>
        <taxon>Eupercaria</taxon>
        <taxon>Perciformes</taxon>
        <taxon>Cottioidei</taxon>
        <taxon>Cottales</taxon>
        <taxon>Liparidae</taxon>
        <taxon>Liparis</taxon>
    </lineage>
</organism>
<dbReference type="Proteomes" id="UP000314294">
    <property type="component" value="Unassembled WGS sequence"/>
</dbReference>
<sequence>MNGSEGSRAAQSARASDRPLDGLAVTRSVWGDDTTRCLSPDPQIHVNRDELWKPPSPYTRARGHVANRKGLVFAGYLSARRGPAQVTATPQLICVITATFAHFPDNRFPPECHLKEKSAFPLSGLNTTAASVDPGQVLPSLPKGCNHCHTGVLDSLGPCGGPFPPLEESGYGGVTEQVQATACLRVCEPDQWAPDEVPSASPSETCGNPVLPSSSPVMPAPVSGLVIFHPAADTAVEEERMVPNAARYEAGGAQEDSRAWRRLDGALVLKWGRGTIWVSLRPGASLADAAADWLRGPPLTDCRRINGVNPNLLANWRLEAQDCTRWPRPAQHSLDQPIPSQLCSAPSSLWPPCTFTSCAFLAPAASSGMVEEEVEEEEGNGRKAMDLASERKENGWTHTESAGCHGGLLSEGHRRYMKPTELNEIAGANKGSEHPTYNRVRTLEESKGQLREEDSRLRRGTCLGSWAVEHGASWLHWNREEEEKKYQIPVCLFVPEIITAVAPLASRDRSVAMCSSALPRSERNAQFKNRKSPLNMGAFGLNTKAAQAPQRPAEVVVVVVVDFSGDWRGHVVLALSCEWTDYCLHLNIRLSQIPPRINLRHTGLTGCGSSRFDCLPGAEVKKSRQD</sequence>
<reference evidence="1 2" key="1">
    <citation type="submission" date="2019-03" db="EMBL/GenBank/DDBJ databases">
        <title>First draft genome of Liparis tanakae, snailfish: a comprehensive survey of snailfish specific genes.</title>
        <authorList>
            <person name="Kim W."/>
            <person name="Song I."/>
            <person name="Jeong J.-H."/>
            <person name="Kim D."/>
            <person name="Kim S."/>
            <person name="Ryu S."/>
            <person name="Song J.Y."/>
            <person name="Lee S.K."/>
        </authorList>
    </citation>
    <scope>NUCLEOTIDE SEQUENCE [LARGE SCALE GENOMIC DNA]</scope>
    <source>
        <tissue evidence="1">Muscle</tissue>
    </source>
</reference>
<dbReference type="AlphaFoldDB" id="A0A4Z2J3A5"/>